<dbReference type="InterPro" id="IPR010953">
    <property type="entry name" value="Citrate_synthase_typ-I"/>
</dbReference>
<dbReference type="Gene3D" id="1.10.580.10">
    <property type="entry name" value="Citrate Synthase, domain 1"/>
    <property type="match status" value="1"/>
</dbReference>
<dbReference type="RefSeq" id="WP_380973691.1">
    <property type="nucleotide sequence ID" value="NZ_JBHTEF010000001.1"/>
</dbReference>
<feature type="compositionally biased region" description="Polar residues" evidence="10">
    <location>
        <begin position="1"/>
        <end position="23"/>
    </location>
</feature>
<protein>
    <recommendedName>
        <fullName evidence="6 7">Citrate synthase</fullName>
    </recommendedName>
</protein>
<dbReference type="Pfam" id="PF00285">
    <property type="entry name" value="Citrate_synt"/>
    <property type="match status" value="1"/>
</dbReference>
<dbReference type="NCBIfam" id="TIGR01798">
    <property type="entry name" value="cit_synth_I"/>
    <property type="match status" value="1"/>
</dbReference>
<evidence type="ECO:0000256" key="2">
    <source>
        <dbReference type="ARBA" id="ARBA00010566"/>
    </source>
</evidence>
<evidence type="ECO:0000256" key="8">
    <source>
        <dbReference type="RuleBase" id="RU003370"/>
    </source>
</evidence>
<reference evidence="12" key="1">
    <citation type="journal article" date="2019" name="Int. J. Syst. Evol. Microbiol.">
        <title>The Global Catalogue of Microorganisms (GCM) 10K type strain sequencing project: providing services to taxonomists for standard genome sequencing and annotation.</title>
        <authorList>
            <consortium name="The Broad Institute Genomics Platform"/>
            <consortium name="The Broad Institute Genome Sequencing Center for Infectious Disease"/>
            <person name="Wu L."/>
            <person name="Ma J."/>
        </authorList>
    </citation>
    <scope>NUCLEOTIDE SEQUENCE [LARGE SCALE GENOMIC DNA]</scope>
    <source>
        <strain evidence="12">CCUG 56698</strain>
    </source>
</reference>
<comment type="catalytic activity">
    <reaction evidence="5 8">
        <text>oxaloacetate + acetyl-CoA + H2O = citrate + CoA + H(+)</text>
        <dbReference type="Rhea" id="RHEA:16845"/>
        <dbReference type="ChEBI" id="CHEBI:15377"/>
        <dbReference type="ChEBI" id="CHEBI:15378"/>
        <dbReference type="ChEBI" id="CHEBI:16452"/>
        <dbReference type="ChEBI" id="CHEBI:16947"/>
        <dbReference type="ChEBI" id="CHEBI:57287"/>
        <dbReference type="ChEBI" id="CHEBI:57288"/>
        <dbReference type="EC" id="2.3.3.16"/>
    </reaction>
</comment>
<keyword evidence="12" id="KW-1185">Reference proteome</keyword>
<dbReference type="Gene3D" id="1.10.230.10">
    <property type="entry name" value="Cytochrome P450-Terp, domain 2"/>
    <property type="match status" value="1"/>
</dbReference>
<dbReference type="PRINTS" id="PR00143">
    <property type="entry name" value="CITRTSNTHASE"/>
</dbReference>
<evidence type="ECO:0000256" key="4">
    <source>
        <dbReference type="ARBA" id="ARBA00022679"/>
    </source>
</evidence>
<gene>
    <name evidence="11" type="ORF">ACFQWG_07160</name>
</gene>
<evidence type="ECO:0000256" key="6">
    <source>
        <dbReference type="NCBIfam" id="TIGR01798"/>
    </source>
</evidence>
<name>A0ABW2SLG3_9ACTO</name>
<dbReference type="NCBIfam" id="NF004126">
    <property type="entry name" value="PRK05614.1"/>
    <property type="match status" value="1"/>
</dbReference>
<dbReference type="EMBL" id="JBHTEF010000001">
    <property type="protein sequence ID" value="MFC7580975.1"/>
    <property type="molecule type" value="Genomic_DNA"/>
</dbReference>
<evidence type="ECO:0000256" key="9">
    <source>
        <dbReference type="RuleBase" id="RU003406"/>
    </source>
</evidence>
<evidence type="ECO:0000256" key="1">
    <source>
        <dbReference type="ARBA" id="ARBA00004751"/>
    </source>
</evidence>
<comment type="similarity">
    <text evidence="2 7 9">Belongs to the citrate synthase family.</text>
</comment>
<dbReference type="PANTHER" id="PTHR42871:SF1">
    <property type="entry name" value="CITRATE SYNTHASE"/>
    <property type="match status" value="1"/>
</dbReference>
<dbReference type="InterPro" id="IPR016143">
    <property type="entry name" value="Citrate_synth-like_sm_a-sub"/>
</dbReference>
<dbReference type="CDD" id="cd06114">
    <property type="entry name" value="EcCS_like"/>
    <property type="match status" value="1"/>
</dbReference>
<dbReference type="InterPro" id="IPR019810">
    <property type="entry name" value="Citrate_synthase_AS"/>
</dbReference>
<accession>A0ABW2SLG3</accession>
<evidence type="ECO:0000256" key="3">
    <source>
        <dbReference type="ARBA" id="ARBA00022532"/>
    </source>
</evidence>
<dbReference type="InterPro" id="IPR036969">
    <property type="entry name" value="Citrate_synthase_sf"/>
</dbReference>
<dbReference type="PIRSF" id="PIRSF001369">
    <property type="entry name" value="Citrate_synth"/>
    <property type="match status" value="1"/>
</dbReference>
<dbReference type="PANTHER" id="PTHR42871">
    <property type="entry name" value="CITRATE SYNTHASE"/>
    <property type="match status" value="1"/>
</dbReference>
<organism evidence="11 12">
    <name type="scientific">Schaalia naturae</name>
    <dbReference type="NCBI Taxonomy" id="635203"/>
    <lineage>
        <taxon>Bacteria</taxon>
        <taxon>Bacillati</taxon>
        <taxon>Actinomycetota</taxon>
        <taxon>Actinomycetes</taxon>
        <taxon>Actinomycetales</taxon>
        <taxon>Actinomycetaceae</taxon>
        <taxon>Schaalia</taxon>
    </lineage>
</organism>
<proteinExistence type="inferred from homology"/>
<feature type="region of interest" description="Disordered" evidence="10">
    <location>
        <begin position="1"/>
        <end position="36"/>
    </location>
</feature>
<evidence type="ECO:0000256" key="10">
    <source>
        <dbReference type="SAM" id="MobiDB-lite"/>
    </source>
</evidence>
<dbReference type="PROSITE" id="PS00480">
    <property type="entry name" value="CITRATE_SYNTHASE"/>
    <property type="match status" value="1"/>
</dbReference>
<dbReference type="Gene3D" id="2.20.28.60">
    <property type="match status" value="1"/>
</dbReference>
<evidence type="ECO:0000313" key="11">
    <source>
        <dbReference type="EMBL" id="MFC7580975.1"/>
    </source>
</evidence>
<comment type="caution">
    <text evidence="11">The sequence shown here is derived from an EMBL/GenBank/DDBJ whole genome shotgun (WGS) entry which is preliminary data.</text>
</comment>
<evidence type="ECO:0000313" key="12">
    <source>
        <dbReference type="Proteomes" id="UP001596527"/>
    </source>
</evidence>
<dbReference type="SUPFAM" id="SSF48256">
    <property type="entry name" value="Citrate synthase"/>
    <property type="match status" value="1"/>
</dbReference>
<dbReference type="InterPro" id="IPR024176">
    <property type="entry name" value="Citrate_synthase_bac-typ"/>
</dbReference>
<sequence>MVSTTSPDKSVPGTTQDAPSQTPVPGAKGHPDGVLSVDGRRVELPRVRATQGSDGLRVGRVLSEAGVVTLDPGFTNTGSCESSITYIDGDRGILRYRGYPIEQLAKNSSFLEVAYLLIYGELPDAATLEQFIRRIQRHRLLHEDFKAFFTAFPHDGHPMAILQAGVAGLATYYEDTLDPRDPEQLSEAAVLLIAKMPTMISYIAKRAAGLPLLYPDSQRGYAEDFIRMTFGMPYQAYDIDPALVRALDMLLILHADHEQNCSTSTVRLVGSSQANLYASVASGVGALAGPLHGGANEAVLRMLTQIRDSGDTVQSFVDKVKNKAEGVRLMGFGHRVYKNYDPRAAIVKDAAHDVLTRLGKKDDLLDIAMELEGIALADDYFKERKLYPNVDFYTGLIYSAMGFPTKMFTPLFALGRLPGWIAQYKEMAEDPATKIGRPRQVYIGEAERSYVPLRQRSARVDG</sequence>
<evidence type="ECO:0000256" key="7">
    <source>
        <dbReference type="PIRNR" id="PIRNR001369"/>
    </source>
</evidence>
<keyword evidence="3 8" id="KW-0816">Tricarboxylic acid cycle</keyword>
<dbReference type="InterPro" id="IPR016142">
    <property type="entry name" value="Citrate_synth-like_lrg_a-sub"/>
</dbReference>
<dbReference type="InterPro" id="IPR002020">
    <property type="entry name" value="Citrate_synthase"/>
</dbReference>
<dbReference type="Proteomes" id="UP001596527">
    <property type="component" value="Unassembled WGS sequence"/>
</dbReference>
<dbReference type="GO" id="GO:0036440">
    <property type="term" value="F:citrate synthase activity"/>
    <property type="evidence" value="ECO:0007669"/>
    <property type="project" value="UniProtKB-EC"/>
</dbReference>
<evidence type="ECO:0000256" key="5">
    <source>
        <dbReference type="ARBA" id="ARBA00049288"/>
    </source>
</evidence>
<comment type="pathway">
    <text evidence="1 8">Carbohydrate metabolism; tricarboxylic acid cycle; isocitrate from oxaloacetate: step 1/2.</text>
</comment>
<keyword evidence="11" id="KW-0012">Acyltransferase</keyword>
<keyword evidence="4 7" id="KW-0808">Transferase</keyword>